<name>A0ABQ4DMP6_9CELL</name>
<organism evidence="6 7">
    <name type="scientific">Cellulomonas phragmiteti</name>
    <dbReference type="NCBI Taxonomy" id="478780"/>
    <lineage>
        <taxon>Bacteria</taxon>
        <taxon>Bacillati</taxon>
        <taxon>Actinomycetota</taxon>
        <taxon>Actinomycetes</taxon>
        <taxon>Micrococcales</taxon>
        <taxon>Cellulomonadaceae</taxon>
        <taxon>Cellulomonas</taxon>
    </lineage>
</organism>
<dbReference type="InterPro" id="IPR017508">
    <property type="entry name" value="HipA_N1"/>
</dbReference>
<keyword evidence="3" id="KW-0418">Kinase</keyword>
<dbReference type="RefSeq" id="WP_203674516.1">
    <property type="nucleotide sequence ID" value="NZ_BONP01000014.1"/>
</dbReference>
<dbReference type="EMBL" id="BONP01000014">
    <property type="protein sequence ID" value="GIG40632.1"/>
    <property type="molecule type" value="Genomic_DNA"/>
</dbReference>
<evidence type="ECO:0000313" key="6">
    <source>
        <dbReference type="EMBL" id="GIG40632.1"/>
    </source>
</evidence>
<dbReference type="PANTHER" id="PTHR37419:SF1">
    <property type="entry name" value="SERINE_THREONINE-PROTEIN KINASE TOXIN HIPA"/>
    <property type="match status" value="1"/>
</dbReference>
<dbReference type="Pfam" id="PF13657">
    <property type="entry name" value="Couple_hipA"/>
    <property type="match status" value="1"/>
</dbReference>
<proteinExistence type="inferred from homology"/>
<accession>A0ABQ4DMP6</accession>
<evidence type="ECO:0000313" key="7">
    <source>
        <dbReference type="Proteomes" id="UP000614741"/>
    </source>
</evidence>
<feature type="domain" description="HipA-like C-terminal" evidence="4">
    <location>
        <begin position="150"/>
        <end position="385"/>
    </location>
</feature>
<dbReference type="InterPro" id="IPR052028">
    <property type="entry name" value="HipA_Ser/Thr_kinase"/>
</dbReference>
<dbReference type="Pfam" id="PF07804">
    <property type="entry name" value="HipA_C"/>
    <property type="match status" value="1"/>
</dbReference>
<evidence type="ECO:0000256" key="2">
    <source>
        <dbReference type="ARBA" id="ARBA00022679"/>
    </source>
</evidence>
<evidence type="ECO:0000256" key="3">
    <source>
        <dbReference type="ARBA" id="ARBA00022777"/>
    </source>
</evidence>
<feature type="domain" description="HipA N-terminal subdomain 1" evidence="5">
    <location>
        <begin position="6"/>
        <end position="105"/>
    </location>
</feature>
<comment type="similarity">
    <text evidence="1">Belongs to the HipA Ser/Thr kinase family.</text>
</comment>
<dbReference type="Gene3D" id="1.10.1070.20">
    <property type="match status" value="1"/>
</dbReference>
<dbReference type="InterPro" id="IPR012893">
    <property type="entry name" value="HipA-like_C"/>
</dbReference>
<dbReference type="NCBIfam" id="TIGR03071">
    <property type="entry name" value="couple_hipA"/>
    <property type="match status" value="1"/>
</dbReference>
<dbReference type="PANTHER" id="PTHR37419">
    <property type="entry name" value="SERINE/THREONINE-PROTEIN KINASE TOXIN HIPA"/>
    <property type="match status" value="1"/>
</dbReference>
<keyword evidence="7" id="KW-1185">Reference proteome</keyword>
<dbReference type="CDD" id="cd17808">
    <property type="entry name" value="HipA_Ec_like"/>
    <property type="match status" value="1"/>
</dbReference>
<evidence type="ECO:0000259" key="5">
    <source>
        <dbReference type="Pfam" id="PF13657"/>
    </source>
</evidence>
<protein>
    <submittedName>
        <fullName evidence="6">HipA domain-containing protein</fullName>
    </submittedName>
</protein>
<evidence type="ECO:0000259" key="4">
    <source>
        <dbReference type="Pfam" id="PF07804"/>
    </source>
</evidence>
<comment type="caution">
    <text evidence="6">The sequence shown here is derived from an EMBL/GenBank/DDBJ whole genome shotgun (WGS) entry which is preliminary data.</text>
</comment>
<reference evidence="6 7" key="1">
    <citation type="submission" date="2021-01" db="EMBL/GenBank/DDBJ databases">
        <title>Whole genome shotgun sequence of Cellulomonas phragmiteti NBRC 110785.</title>
        <authorList>
            <person name="Komaki H."/>
            <person name="Tamura T."/>
        </authorList>
    </citation>
    <scope>NUCLEOTIDE SEQUENCE [LARGE SCALE GENOMIC DNA]</scope>
    <source>
        <strain evidence="6 7">NBRC 110785</strain>
    </source>
</reference>
<keyword evidence="2" id="KW-0808">Transferase</keyword>
<dbReference type="Proteomes" id="UP000614741">
    <property type="component" value="Unassembled WGS sequence"/>
</dbReference>
<evidence type="ECO:0000256" key="1">
    <source>
        <dbReference type="ARBA" id="ARBA00010164"/>
    </source>
</evidence>
<sequence length="421" mass="45823">MSDRHLDVVLYERVIGQVTQSHSGRHTFTYDPQYVSDVNATALSLSMPVADATYPGRRIDPYLQGLLPDGDEVRERWAQRFGVSAQNPFALLEHMGLDCAGAVQLVPGGAPGGPHALEGSLERVTDADIGARLRALRADDTAWTVAGERWSLAGAQGKFALTRDVNGAWHEPLGAAASTHIIKPGVVGYRDQALNEHVCMRALALCGLRVASTEYVEFDGQPALVVARYDRRRRADGTVMRVHQEDMCQALSVYPRRKYEASKGPTAADIANLLRRSASDPGHDVHEFVRAVIANYLIGAPDAHAKNYSVLLAGPQVRLAPLYDVASALPYDPRQADSELRDSAMSIGGRRTFGTVEGRHWDRFAALCRVSPDAVRTEVAALAGALPGALEAAFDPFARSALRDRLLTRVRDLSEVTLRTL</sequence>
<gene>
    <name evidence="6" type="ORF">Cph01nite_23940</name>
</gene>